<keyword evidence="1 2" id="KW-0103">Bromodomain</keyword>
<comment type="caution">
    <text evidence="5">The sequence shown here is derived from an EMBL/GenBank/DDBJ whole genome shotgun (WGS) entry which is preliminary data.</text>
</comment>
<gene>
    <name evidence="5" type="ORF">PM001_LOCUS1678</name>
</gene>
<dbReference type="InterPro" id="IPR036427">
    <property type="entry name" value="Bromodomain-like_sf"/>
</dbReference>
<dbReference type="CDD" id="cd04369">
    <property type="entry name" value="Bromodomain"/>
    <property type="match status" value="1"/>
</dbReference>
<evidence type="ECO:0000256" key="1">
    <source>
        <dbReference type="ARBA" id="ARBA00023117"/>
    </source>
</evidence>
<protein>
    <recommendedName>
        <fullName evidence="4">Bromo domain-containing protein</fullName>
    </recommendedName>
</protein>
<dbReference type="PANTHER" id="PTHR22881:SF27">
    <property type="entry name" value="BROMODOMAIN CONTAINING 7_9"/>
    <property type="match status" value="1"/>
</dbReference>
<evidence type="ECO:0000313" key="5">
    <source>
        <dbReference type="EMBL" id="CAK7898563.1"/>
    </source>
</evidence>
<dbReference type="Gene3D" id="1.20.920.10">
    <property type="entry name" value="Bromodomain-like"/>
    <property type="match status" value="1"/>
</dbReference>
<reference evidence="5" key="1">
    <citation type="submission" date="2024-01" db="EMBL/GenBank/DDBJ databases">
        <authorList>
            <person name="Webb A."/>
        </authorList>
    </citation>
    <scope>NUCLEOTIDE SEQUENCE</scope>
    <source>
        <strain evidence="5">Pm1</strain>
    </source>
</reference>
<dbReference type="Proteomes" id="UP001162060">
    <property type="component" value="Unassembled WGS sequence"/>
</dbReference>
<evidence type="ECO:0000256" key="2">
    <source>
        <dbReference type="PROSITE-ProRule" id="PRU00035"/>
    </source>
</evidence>
<dbReference type="SMART" id="SM00297">
    <property type="entry name" value="BROMO"/>
    <property type="match status" value="1"/>
</dbReference>
<dbReference type="AlphaFoldDB" id="A0AAV1T604"/>
<organism evidence="5 6">
    <name type="scientific">Peronospora matthiolae</name>
    <dbReference type="NCBI Taxonomy" id="2874970"/>
    <lineage>
        <taxon>Eukaryota</taxon>
        <taxon>Sar</taxon>
        <taxon>Stramenopiles</taxon>
        <taxon>Oomycota</taxon>
        <taxon>Peronosporomycetes</taxon>
        <taxon>Peronosporales</taxon>
        <taxon>Peronosporaceae</taxon>
        <taxon>Peronospora</taxon>
    </lineage>
</organism>
<feature type="domain" description="Bromo" evidence="4">
    <location>
        <begin position="123"/>
        <end position="191"/>
    </location>
</feature>
<accession>A0AAV1T604</accession>
<feature type="compositionally biased region" description="Acidic residues" evidence="3">
    <location>
        <begin position="270"/>
        <end position="292"/>
    </location>
</feature>
<dbReference type="InterPro" id="IPR001487">
    <property type="entry name" value="Bromodomain"/>
</dbReference>
<name>A0AAV1T604_9STRA</name>
<dbReference type="PROSITE" id="PS50014">
    <property type="entry name" value="BROMODOMAIN_2"/>
    <property type="match status" value="1"/>
</dbReference>
<proteinExistence type="predicted"/>
<feature type="compositionally biased region" description="Basic residues" evidence="3">
    <location>
        <begin position="300"/>
        <end position="311"/>
    </location>
</feature>
<dbReference type="InterPro" id="IPR051831">
    <property type="entry name" value="Bromodomain_contain_prot"/>
</dbReference>
<feature type="region of interest" description="Disordered" evidence="3">
    <location>
        <begin position="219"/>
        <end position="321"/>
    </location>
</feature>
<dbReference type="EMBL" id="CAKLBY020000016">
    <property type="protein sequence ID" value="CAK7898563.1"/>
    <property type="molecule type" value="Genomic_DNA"/>
</dbReference>
<feature type="region of interest" description="Disordered" evidence="3">
    <location>
        <begin position="1"/>
        <end position="80"/>
    </location>
</feature>
<sequence length="343" mass="37852">MQQDGGTIVDNVSDEGLTETPNAADGAAAGFNSPRPLRNREIIEPQLLSPRVRRPTRMATSPLSGTLGGGGNARKRQRKTPVKVLLTHSALMDHYSSSEREAIKRACDEDLRAVLQVFHEALSEADKTDIFASPVTDDVAPHYSETITRPMDFGTIQNKLHKYRSFRDYFAQVELVFSNAIKYNGWDCFIGGLVEDMQQYCTKFLLDAVGVNLQGHSAPAAKKSRRSADPAFHAGNKSSSAVAGKQRARRKPSATGSEDEEESWHSSVSESEEDEDEDDEIDEDDDDEDFSDGSDYGGTGRKRQLRRRASGPKKQEKENQAALLTCHAGSDHCGNRRRCDVGM</sequence>
<evidence type="ECO:0000313" key="6">
    <source>
        <dbReference type="Proteomes" id="UP001162060"/>
    </source>
</evidence>
<evidence type="ECO:0000256" key="3">
    <source>
        <dbReference type="SAM" id="MobiDB-lite"/>
    </source>
</evidence>
<dbReference type="PANTHER" id="PTHR22881">
    <property type="entry name" value="BROMODOMAIN CONTAINING PROTEIN"/>
    <property type="match status" value="1"/>
</dbReference>
<dbReference type="Pfam" id="PF00439">
    <property type="entry name" value="Bromodomain"/>
    <property type="match status" value="1"/>
</dbReference>
<evidence type="ECO:0000259" key="4">
    <source>
        <dbReference type="PROSITE" id="PS50014"/>
    </source>
</evidence>
<dbReference type="SUPFAM" id="SSF47370">
    <property type="entry name" value="Bromodomain"/>
    <property type="match status" value="1"/>
</dbReference>